<evidence type="ECO:0008006" key="13">
    <source>
        <dbReference type="Google" id="ProtNLM"/>
    </source>
</evidence>
<dbReference type="OMA" id="WRPMRGM"/>
<dbReference type="FunFam" id="1.50.40.10:FF:000029">
    <property type="entry name" value="Solute carrier family 25 member 28"/>
    <property type="match status" value="1"/>
</dbReference>
<keyword evidence="5" id="KW-0677">Repeat</keyword>
<dbReference type="STRING" id="764103.G7DYD9"/>
<evidence type="ECO:0000256" key="10">
    <source>
        <dbReference type="RuleBase" id="RU000488"/>
    </source>
</evidence>
<sequence length="305" mass="32231">MADEIEYEGLGNASLGINMLAGALAGISEHAVMFPVDVVKTRMQVYSTSPAAVYTGVAEAFSRISATEGGRRLWRGVASVIAGAGPAHAVYFGVYELAKELGGGNAEGNHFAVTAGAGALATIGSDALMNPFDVVKQRMQIHGSTYRTVPDTFRRIYRAEGISAFYASLPTTLLMTIPFTATQFTVYEYLKKLMNPNNSYSPITHITAGGIAGGVAAAVTTPLDVCKTMLQTRGSSQDAVLRNVNGMLQAGRIVLARDGVAGFSRGMTPRVMSALPSNALCWFSYEAFKMLLHKNNKAASAGSVL</sequence>
<dbReference type="Gene3D" id="1.50.40.10">
    <property type="entry name" value="Mitochondrial carrier domain"/>
    <property type="match status" value="2"/>
</dbReference>
<evidence type="ECO:0000256" key="2">
    <source>
        <dbReference type="ARBA" id="ARBA00006375"/>
    </source>
</evidence>
<keyword evidence="3 10" id="KW-0813">Transport</keyword>
<dbReference type="PROSITE" id="PS50920">
    <property type="entry name" value="SOLCAR"/>
    <property type="match status" value="3"/>
</dbReference>
<evidence type="ECO:0000256" key="1">
    <source>
        <dbReference type="ARBA" id="ARBA00004225"/>
    </source>
</evidence>
<comment type="similarity">
    <text evidence="2 10">Belongs to the mitochondrial carrier (TC 2.A.29) family.</text>
</comment>
<proteinExistence type="inferred from homology"/>
<dbReference type="HOGENOM" id="CLU_015166_3_1_1"/>
<keyword evidence="7" id="KW-0496">Mitochondrion</keyword>
<dbReference type="GO" id="GO:0031966">
    <property type="term" value="C:mitochondrial membrane"/>
    <property type="evidence" value="ECO:0007669"/>
    <property type="project" value="UniProtKB-SubCell"/>
</dbReference>
<dbReference type="GO" id="GO:0048250">
    <property type="term" value="P:iron import into the mitochondrion"/>
    <property type="evidence" value="ECO:0007669"/>
    <property type="project" value="TreeGrafter"/>
</dbReference>
<dbReference type="InterPro" id="IPR023395">
    <property type="entry name" value="MCP_dom_sf"/>
</dbReference>
<reference evidence="11 12" key="2">
    <citation type="journal article" date="2012" name="Open Biol.">
        <title>Characteristics of nucleosomes and linker DNA regions on the genome of the basidiomycete Mixia osmundae revealed by mono- and dinucleosome mapping.</title>
        <authorList>
            <person name="Nishida H."/>
            <person name="Kondo S."/>
            <person name="Matsumoto T."/>
            <person name="Suzuki Y."/>
            <person name="Yoshikawa H."/>
            <person name="Taylor T.D."/>
            <person name="Sugiyama J."/>
        </authorList>
    </citation>
    <scope>NUCLEOTIDE SEQUENCE [LARGE SCALE GENOMIC DNA]</scope>
    <source>
        <strain evidence="12">CBS 9802 / IAM 14324 / JCM 22182 / KY 12970</strain>
    </source>
</reference>
<dbReference type="InterPro" id="IPR002067">
    <property type="entry name" value="MCP"/>
</dbReference>
<evidence type="ECO:0000313" key="12">
    <source>
        <dbReference type="Proteomes" id="UP000009131"/>
    </source>
</evidence>
<keyword evidence="8 9" id="KW-0472">Membrane</keyword>
<evidence type="ECO:0000256" key="7">
    <source>
        <dbReference type="ARBA" id="ARBA00023128"/>
    </source>
</evidence>
<dbReference type="InterPro" id="IPR018108">
    <property type="entry name" value="MCP_transmembrane"/>
</dbReference>
<dbReference type="PANTHER" id="PTHR45758">
    <property type="entry name" value="MITOFERRIN-1-RELATED"/>
    <property type="match status" value="1"/>
</dbReference>
<evidence type="ECO:0000256" key="9">
    <source>
        <dbReference type="PROSITE-ProRule" id="PRU00282"/>
    </source>
</evidence>
<dbReference type="GO" id="GO:0015093">
    <property type="term" value="F:ferrous iron transmembrane transporter activity"/>
    <property type="evidence" value="ECO:0007669"/>
    <property type="project" value="TreeGrafter"/>
</dbReference>
<feature type="repeat" description="Solcar" evidence="9">
    <location>
        <begin position="200"/>
        <end position="291"/>
    </location>
</feature>
<dbReference type="InParanoid" id="G7DYD9"/>
<evidence type="ECO:0000256" key="5">
    <source>
        <dbReference type="ARBA" id="ARBA00022737"/>
    </source>
</evidence>
<dbReference type="EMBL" id="BABT02000062">
    <property type="protein sequence ID" value="GAA95599.1"/>
    <property type="molecule type" value="Genomic_DNA"/>
</dbReference>
<name>G7DYD9_MIXOS</name>
<dbReference type="AlphaFoldDB" id="G7DYD9"/>
<comment type="subcellular location">
    <subcellularLocation>
        <location evidence="1">Mitochondrion membrane</location>
        <topology evidence="1">Multi-pass membrane protein</topology>
    </subcellularLocation>
</comment>
<organism evidence="11 12">
    <name type="scientific">Mixia osmundae (strain CBS 9802 / IAM 14324 / JCM 22182 / KY 12970)</name>
    <dbReference type="NCBI Taxonomy" id="764103"/>
    <lineage>
        <taxon>Eukaryota</taxon>
        <taxon>Fungi</taxon>
        <taxon>Dikarya</taxon>
        <taxon>Basidiomycota</taxon>
        <taxon>Pucciniomycotina</taxon>
        <taxon>Mixiomycetes</taxon>
        <taxon>Mixiales</taxon>
        <taxon>Mixiaceae</taxon>
        <taxon>Mixia</taxon>
    </lineage>
</organism>
<evidence type="ECO:0000256" key="4">
    <source>
        <dbReference type="ARBA" id="ARBA00022692"/>
    </source>
</evidence>
<evidence type="ECO:0000256" key="6">
    <source>
        <dbReference type="ARBA" id="ARBA00022989"/>
    </source>
</evidence>
<gene>
    <name evidence="11" type="primary">Mo02255</name>
    <name evidence="11" type="ORF">E5Q_02255</name>
</gene>
<dbReference type="PANTHER" id="PTHR45758:SF4">
    <property type="entry name" value="MITOFERRIN-1"/>
    <property type="match status" value="1"/>
</dbReference>
<dbReference type="FunCoup" id="G7DYD9">
    <property type="interactions" value="169"/>
</dbReference>
<evidence type="ECO:0000256" key="3">
    <source>
        <dbReference type="ARBA" id="ARBA00022448"/>
    </source>
</evidence>
<dbReference type="SUPFAM" id="SSF103506">
    <property type="entry name" value="Mitochondrial carrier"/>
    <property type="match status" value="1"/>
</dbReference>
<reference evidence="11 12" key="1">
    <citation type="journal article" date="2011" name="J. Gen. Appl. Microbiol.">
        <title>Draft genome sequencing of the enigmatic basidiomycete Mixia osmundae.</title>
        <authorList>
            <person name="Nishida H."/>
            <person name="Nagatsuka Y."/>
            <person name="Sugiyama J."/>
        </authorList>
    </citation>
    <scope>NUCLEOTIDE SEQUENCE [LARGE SCALE GENOMIC DNA]</scope>
    <source>
        <strain evidence="12">CBS 9802 / IAM 14324 / JCM 22182 / KY 12970</strain>
    </source>
</reference>
<dbReference type="eggNOG" id="KOG0760">
    <property type="taxonomic scope" value="Eukaryota"/>
</dbReference>
<dbReference type="Pfam" id="PF00153">
    <property type="entry name" value="Mito_carr"/>
    <property type="match status" value="3"/>
</dbReference>
<dbReference type="RefSeq" id="XP_014570099.1">
    <property type="nucleotide sequence ID" value="XM_014714613.1"/>
</dbReference>
<keyword evidence="6" id="KW-1133">Transmembrane helix</keyword>
<protein>
    <recommendedName>
        <fullName evidence="13">Mitochondrial carrier</fullName>
    </recommendedName>
</protein>
<evidence type="ECO:0000256" key="8">
    <source>
        <dbReference type="ARBA" id="ARBA00023136"/>
    </source>
</evidence>
<dbReference type="Proteomes" id="UP000009131">
    <property type="component" value="Unassembled WGS sequence"/>
</dbReference>
<dbReference type="OrthoDB" id="43906at2759"/>
<dbReference type="PRINTS" id="PR00926">
    <property type="entry name" value="MITOCARRIER"/>
</dbReference>
<feature type="repeat" description="Solcar" evidence="9">
    <location>
        <begin position="13"/>
        <end position="101"/>
    </location>
</feature>
<accession>G7DYD9</accession>
<keyword evidence="12" id="KW-1185">Reference proteome</keyword>
<feature type="repeat" description="Solcar" evidence="9">
    <location>
        <begin position="109"/>
        <end position="193"/>
    </location>
</feature>
<keyword evidence="4 9" id="KW-0812">Transmembrane</keyword>
<evidence type="ECO:0000313" key="11">
    <source>
        <dbReference type="EMBL" id="GAA95599.1"/>
    </source>
</evidence>
<comment type="caution">
    <text evidence="11">The sequence shown here is derived from an EMBL/GenBank/DDBJ whole genome shotgun (WGS) entry which is preliminary data.</text>
</comment>